<comment type="caution">
    <text evidence="1">The sequence shown here is derived from an EMBL/GenBank/DDBJ whole genome shotgun (WGS) entry which is preliminary data.</text>
</comment>
<evidence type="ECO:0008006" key="3">
    <source>
        <dbReference type="Google" id="ProtNLM"/>
    </source>
</evidence>
<gene>
    <name evidence="1" type="ORF">OU415_26050</name>
</gene>
<dbReference type="SUPFAM" id="SSF140453">
    <property type="entry name" value="EsxAB dimer-like"/>
    <property type="match status" value="1"/>
</dbReference>
<sequence>MTEGFSLNPDLLRQSAQALSGFGYHLDAESSKLRAGTTGDGAVWGTDEAGLEFGAAHEEVADLANRAIAAIARGLDELGGALHDTAQDAVETDETHANELKRLLDDLGTSPWQ</sequence>
<proteinExistence type="predicted"/>
<evidence type="ECO:0000313" key="2">
    <source>
        <dbReference type="Proteomes" id="UP001210380"/>
    </source>
</evidence>
<name>A0ABT4V518_9PSEU</name>
<evidence type="ECO:0000313" key="1">
    <source>
        <dbReference type="EMBL" id="MDA3628923.1"/>
    </source>
</evidence>
<dbReference type="Gene3D" id="1.10.287.1060">
    <property type="entry name" value="ESAT-6-like"/>
    <property type="match status" value="1"/>
</dbReference>
<dbReference type="RefSeq" id="WP_270951856.1">
    <property type="nucleotide sequence ID" value="NZ_JAQGLA010000055.1"/>
</dbReference>
<dbReference type="Proteomes" id="UP001210380">
    <property type="component" value="Unassembled WGS sequence"/>
</dbReference>
<organism evidence="1 2">
    <name type="scientific">Saccharopolyspora oryzae</name>
    <dbReference type="NCBI Taxonomy" id="2997343"/>
    <lineage>
        <taxon>Bacteria</taxon>
        <taxon>Bacillati</taxon>
        <taxon>Actinomycetota</taxon>
        <taxon>Actinomycetes</taxon>
        <taxon>Pseudonocardiales</taxon>
        <taxon>Pseudonocardiaceae</taxon>
        <taxon>Saccharopolyspora</taxon>
    </lineage>
</organism>
<protein>
    <recommendedName>
        <fullName evidence="3">Excreted virulence factor EspC (Type VII ESX diderm)</fullName>
    </recommendedName>
</protein>
<dbReference type="InterPro" id="IPR036689">
    <property type="entry name" value="ESAT-6-like_sf"/>
</dbReference>
<keyword evidence="2" id="KW-1185">Reference proteome</keyword>
<accession>A0ABT4V518</accession>
<reference evidence="1 2" key="1">
    <citation type="submission" date="2022-11" db="EMBL/GenBank/DDBJ databases">
        <title>Draft genome sequence of Saccharopolyspora sp. WRP15-2 isolated from rhizosphere soils of wild rice in Thailand.</title>
        <authorList>
            <person name="Duangmal K."/>
            <person name="Kammanee S."/>
            <person name="Muangham S."/>
        </authorList>
    </citation>
    <scope>NUCLEOTIDE SEQUENCE [LARGE SCALE GENOMIC DNA]</scope>
    <source>
        <strain evidence="1 2">WRP15-2</strain>
    </source>
</reference>
<dbReference type="EMBL" id="JAQGLA010000055">
    <property type="protein sequence ID" value="MDA3628923.1"/>
    <property type="molecule type" value="Genomic_DNA"/>
</dbReference>